<gene>
    <name evidence="2" type="ORF">SAMN05443550_10862</name>
</gene>
<evidence type="ECO:0000259" key="1">
    <source>
        <dbReference type="Pfam" id="PF00535"/>
    </source>
</evidence>
<reference evidence="2 3" key="1">
    <citation type="submission" date="2016-10" db="EMBL/GenBank/DDBJ databases">
        <authorList>
            <person name="de Groot N.N."/>
        </authorList>
    </citation>
    <scope>NUCLEOTIDE SEQUENCE [LARGE SCALE GENOMIC DNA]</scope>
    <source>
        <strain evidence="2 3">DSM 19033</strain>
    </source>
</reference>
<dbReference type="GO" id="GO:0016740">
    <property type="term" value="F:transferase activity"/>
    <property type="evidence" value="ECO:0007669"/>
    <property type="project" value="UniProtKB-KW"/>
</dbReference>
<dbReference type="CDD" id="cd04196">
    <property type="entry name" value="GT_2_like_d"/>
    <property type="match status" value="1"/>
</dbReference>
<dbReference type="InterPro" id="IPR029044">
    <property type="entry name" value="Nucleotide-diphossugar_trans"/>
</dbReference>
<dbReference type="Pfam" id="PF00535">
    <property type="entry name" value="Glycos_transf_2"/>
    <property type="match status" value="1"/>
</dbReference>
<dbReference type="InterPro" id="IPR001173">
    <property type="entry name" value="Glyco_trans_2-like"/>
</dbReference>
<evidence type="ECO:0000313" key="3">
    <source>
        <dbReference type="Proteomes" id="UP000198850"/>
    </source>
</evidence>
<dbReference type="InterPro" id="IPR050834">
    <property type="entry name" value="Glycosyltransf_2"/>
</dbReference>
<dbReference type="PANTHER" id="PTHR43685">
    <property type="entry name" value="GLYCOSYLTRANSFERASE"/>
    <property type="match status" value="1"/>
</dbReference>
<proteinExistence type="predicted"/>
<evidence type="ECO:0000313" key="2">
    <source>
        <dbReference type="EMBL" id="SEA99426.1"/>
    </source>
</evidence>
<dbReference type="EMBL" id="FNRA01000008">
    <property type="protein sequence ID" value="SEA99426.1"/>
    <property type="molecule type" value="Genomic_DNA"/>
</dbReference>
<dbReference type="SUPFAM" id="SSF53448">
    <property type="entry name" value="Nucleotide-diphospho-sugar transferases"/>
    <property type="match status" value="1"/>
</dbReference>
<dbReference type="Proteomes" id="UP000198850">
    <property type="component" value="Unassembled WGS sequence"/>
</dbReference>
<name>A0A1H4FQ22_9SPHI</name>
<organism evidence="2 3">
    <name type="scientific">Pedobacter hartonius</name>
    <dbReference type="NCBI Taxonomy" id="425514"/>
    <lineage>
        <taxon>Bacteria</taxon>
        <taxon>Pseudomonadati</taxon>
        <taxon>Bacteroidota</taxon>
        <taxon>Sphingobacteriia</taxon>
        <taxon>Sphingobacteriales</taxon>
        <taxon>Sphingobacteriaceae</taxon>
        <taxon>Pedobacter</taxon>
    </lineage>
</organism>
<dbReference type="PANTHER" id="PTHR43685:SF2">
    <property type="entry name" value="GLYCOSYLTRANSFERASE 2-LIKE DOMAIN-CONTAINING PROTEIN"/>
    <property type="match status" value="1"/>
</dbReference>
<feature type="domain" description="Glycosyltransferase 2-like" evidence="1">
    <location>
        <begin position="4"/>
        <end position="158"/>
    </location>
</feature>
<dbReference type="AlphaFoldDB" id="A0A1H4FQ22"/>
<dbReference type="STRING" id="425514.SAMN05443550_10862"/>
<accession>A0A1H4FQ22</accession>
<protein>
    <submittedName>
        <fullName evidence="2">Glycosyltransferase involved in cell wall bisynthesis</fullName>
    </submittedName>
</protein>
<dbReference type="Gene3D" id="3.90.550.10">
    <property type="entry name" value="Spore Coat Polysaccharide Biosynthesis Protein SpsA, Chain A"/>
    <property type="match status" value="1"/>
</dbReference>
<dbReference type="OrthoDB" id="9802649at2"/>
<keyword evidence="2" id="KW-0808">Transferase</keyword>
<dbReference type="RefSeq" id="WP_090557861.1">
    <property type="nucleotide sequence ID" value="NZ_FNRA01000008.1"/>
</dbReference>
<sequence length="301" mass="35011">MKVSVVMTTYNGEKYLKQQIDSILTQTFPAEELIVCDDCSSDGTVTILEQYRQKKLLTYVVNARRLGLIGNFKKAVSMAAEKNFVALCDQDDIWLPDKLAVSLTPFERMDTKLPCLVHTDLILTDERENVLNWSFKNERGQSGYKHNLQTLLFANFVTGCTVVMNPVLRHFFTDMPDDIRYHDAWIALVAYSFGIAVEIPTPTIRYRKHDNNLSIVAGTKPRNRYRSIFNELRKSFLGKDDFLWAQFETVFKFYTQYQTRIAPDDRIYFEKFLQLRHKSYFIKKIAFGSVVRKYALNTNGL</sequence>
<keyword evidence="3" id="KW-1185">Reference proteome</keyword>